<dbReference type="SMART" id="SM00066">
    <property type="entry name" value="GAL4"/>
    <property type="match status" value="1"/>
</dbReference>
<dbReference type="PANTHER" id="PTHR31313:SF81">
    <property type="entry name" value="TY1 ENHANCER ACTIVATOR"/>
    <property type="match status" value="1"/>
</dbReference>
<dbReference type="SMART" id="SM00906">
    <property type="entry name" value="Fungal_trans"/>
    <property type="match status" value="1"/>
</dbReference>
<keyword evidence="11" id="KW-1185">Reference proteome</keyword>
<evidence type="ECO:0000256" key="5">
    <source>
        <dbReference type="ARBA" id="ARBA00023125"/>
    </source>
</evidence>
<dbReference type="CDD" id="cd12148">
    <property type="entry name" value="fungal_TF_MHR"/>
    <property type="match status" value="1"/>
</dbReference>
<dbReference type="CDD" id="cd00067">
    <property type="entry name" value="GAL4"/>
    <property type="match status" value="1"/>
</dbReference>
<dbReference type="GO" id="GO:0006351">
    <property type="term" value="P:DNA-templated transcription"/>
    <property type="evidence" value="ECO:0007669"/>
    <property type="project" value="InterPro"/>
</dbReference>
<dbReference type="Pfam" id="PF04082">
    <property type="entry name" value="Fungal_trans"/>
    <property type="match status" value="1"/>
</dbReference>
<name>A0AAV5GIH9_9BASI</name>
<evidence type="ECO:0000259" key="9">
    <source>
        <dbReference type="PROSITE" id="PS50048"/>
    </source>
</evidence>
<keyword evidence="7" id="KW-0539">Nucleus</keyword>
<evidence type="ECO:0000256" key="2">
    <source>
        <dbReference type="ARBA" id="ARBA00022723"/>
    </source>
</evidence>
<dbReference type="Gene3D" id="4.10.240.10">
    <property type="entry name" value="Zn(2)-C6 fungal-type DNA-binding domain"/>
    <property type="match status" value="1"/>
</dbReference>
<dbReference type="AlphaFoldDB" id="A0AAV5GIH9"/>
<accession>A0AAV5GIH9</accession>
<protein>
    <recommendedName>
        <fullName evidence="9">Zn(2)-C6 fungal-type domain-containing protein</fullName>
    </recommendedName>
</protein>
<sequence>MEAQPEPGPSAERPQKRPRTSTACGACRKRRAKCDGAKPACGRCTSLNLTCIFDFDNDKRKPVTKDVVTALELRIQALEQELAEVKAEKASVPAPAPLTEGSSTPNQSAPFSAGLALNAHGELRFCGPTSSYRAILADANNESAVEAARAWSLTRAPVPNAPPLDPHLPRKPPVLSTEFSGKLIRLAFEHAFSQFGLVDERAFLADLATSATRRTPNYSPLLLHLVLGFGARYLDPNDPEWPRDICSDVTDVATRGEVFIEWARSSVDIEFRHPDISTVRALTVLSVYLAGQALDGPAIMYGSQGLRMAEDFGLHLDTHHLQIGSGSIPETLRITRRNAFWAAFQVDCLNSVYIGLRPHFEVGDIDNDLPAVDSSVEYDHPAYRSSSFNASSKLMRILSKLLSTVYSLKPGVTLESRRAALPEIHLALERWYHELPSPLRASTPTPAKAPHCHILGLNAMYHATVILLHRPFFRRVNEVNAMSVSTEKCLSSAKHIVRLVRLQRERYGLRFTAPLFQHTCFTAGTILALSASESNISGNPHQDAERKQQAHVDLKALISALREMAVTWKTASTSANVLEAFMQQWSRAVGWRSTGAVTPAVQRGAAHGPEPDAVARALAAVQNQQQQQDGAAGSLEAQFHDASMLEAGAAGMPALQMPPGTEAEPEQAWQLFTADLTATSFPHIFPSWDLAAGPGSSLDDFLSLLDPQPINDAASFSMGGFGGATAAM</sequence>
<evidence type="ECO:0000313" key="10">
    <source>
        <dbReference type="EMBL" id="GJN90264.1"/>
    </source>
</evidence>
<dbReference type="Proteomes" id="UP001342314">
    <property type="component" value="Unassembled WGS sequence"/>
</dbReference>
<dbReference type="GO" id="GO:0005634">
    <property type="term" value="C:nucleus"/>
    <property type="evidence" value="ECO:0007669"/>
    <property type="project" value="UniProtKB-SubCell"/>
</dbReference>
<reference evidence="10 11" key="1">
    <citation type="submission" date="2021-12" db="EMBL/GenBank/DDBJ databases">
        <title>High titer production of polyol ester of fatty acids by Rhodotorula paludigena BS15 towards product separation-free biomass refinery.</title>
        <authorList>
            <person name="Mano J."/>
            <person name="Ono H."/>
            <person name="Tanaka T."/>
            <person name="Naito K."/>
            <person name="Sushida H."/>
            <person name="Ike M."/>
            <person name="Tokuyasu K."/>
            <person name="Kitaoka M."/>
        </authorList>
    </citation>
    <scope>NUCLEOTIDE SEQUENCE [LARGE SCALE GENOMIC DNA]</scope>
    <source>
        <strain evidence="10 11">BS15</strain>
    </source>
</reference>
<evidence type="ECO:0000313" key="11">
    <source>
        <dbReference type="Proteomes" id="UP001342314"/>
    </source>
</evidence>
<feature type="region of interest" description="Disordered" evidence="8">
    <location>
        <begin position="1"/>
        <end position="22"/>
    </location>
</feature>
<organism evidence="10 11">
    <name type="scientific">Rhodotorula paludigena</name>
    <dbReference type="NCBI Taxonomy" id="86838"/>
    <lineage>
        <taxon>Eukaryota</taxon>
        <taxon>Fungi</taxon>
        <taxon>Dikarya</taxon>
        <taxon>Basidiomycota</taxon>
        <taxon>Pucciniomycotina</taxon>
        <taxon>Microbotryomycetes</taxon>
        <taxon>Sporidiobolales</taxon>
        <taxon>Sporidiobolaceae</taxon>
        <taxon>Rhodotorula</taxon>
    </lineage>
</organism>
<keyword evidence="2" id="KW-0479">Metal-binding</keyword>
<dbReference type="Pfam" id="PF00172">
    <property type="entry name" value="Zn_clus"/>
    <property type="match status" value="1"/>
</dbReference>
<feature type="domain" description="Zn(2)-C6 fungal-type" evidence="9">
    <location>
        <begin position="23"/>
        <end position="53"/>
    </location>
</feature>
<dbReference type="SUPFAM" id="SSF57701">
    <property type="entry name" value="Zn2/Cys6 DNA-binding domain"/>
    <property type="match status" value="1"/>
</dbReference>
<dbReference type="InterPro" id="IPR051615">
    <property type="entry name" value="Transcr_Regulatory_Elem"/>
</dbReference>
<evidence type="ECO:0000256" key="8">
    <source>
        <dbReference type="SAM" id="MobiDB-lite"/>
    </source>
</evidence>
<evidence type="ECO:0000256" key="3">
    <source>
        <dbReference type="ARBA" id="ARBA00022833"/>
    </source>
</evidence>
<proteinExistence type="predicted"/>
<keyword evidence="3" id="KW-0862">Zinc</keyword>
<evidence type="ECO:0000256" key="4">
    <source>
        <dbReference type="ARBA" id="ARBA00023015"/>
    </source>
</evidence>
<dbReference type="PROSITE" id="PS50048">
    <property type="entry name" value="ZN2_CY6_FUNGAL_2"/>
    <property type="match status" value="1"/>
</dbReference>
<evidence type="ECO:0000256" key="7">
    <source>
        <dbReference type="ARBA" id="ARBA00023242"/>
    </source>
</evidence>
<dbReference type="GO" id="GO:0008270">
    <property type="term" value="F:zinc ion binding"/>
    <property type="evidence" value="ECO:0007669"/>
    <property type="project" value="InterPro"/>
</dbReference>
<dbReference type="InterPro" id="IPR007219">
    <property type="entry name" value="XnlR_reg_dom"/>
</dbReference>
<dbReference type="PANTHER" id="PTHR31313">
    <property type="entry name" value="TY1 ENHANCER ACTIVATOR"/>
    <property type="match status" value="1"/>
</dbReference>
<comment type="caution">
    <text evidence="10">The sequence shown here is derived from an EMBL/GenBank/DDBJ whole genome shotgun (WGS) entry which is preliminary data.</text>
</comment>
<dbReference type="GO" id="GO:0000981">
    <property type="term" value="F:DNA-binding transcription factor activity, RNA polymerase II-specific"/>
    <property type="evidence" value="ECO:0007669"/>
    <property type="project" value="InterPro"/>
</dbReference>
<dbReference type="EMBL" id="BQKY01000006">
    <property type="protein sequence ID" value="GJN90264.1"/>
    <property type="molecule type" value="Genomic_DNA"/>
</dbReference>
<gene>
    <name evidence="10" type="ORF">Rhopal_003265-T1</name>
</gene>
<dbReference type="GO" id="GO:0003677">
    <property type="term" value="F:DNA binding"/>
    <property type="evidence" value="ECO:0007669"/>
    <property type="project" value="UniProtKB-KW"/>
</dbReference>
<dbReference type="InterPro" id="IPR036864">
    <property type="entry name" value="Zn2-C6_fun-type_DNA-bd_sf"/>
</dbReference>
<keyword evidence="4" id="KW-0805">Transcription regulation</keyword>
<comment type="subcellular location">
    <subcellularLocation>
        <location evidence="1">Nucleus</location>
    </subcellularLocation>
</comment>
<keyword evidence="5" id="KW-0238">DNA-binding</keyword>
<evidence type="ECO:0000256" key="1">
    <source>
        <dbReference type="ARBA" id="ARBA00004123"/>
    </source>
</evidence>
<dbReference type="InterPro" id="IPR001138">
    <property type="entry name" value="Zn2Cys6_DnaBD"/>
</dbReference>
<evidence type="ECO:0000256" key="6">
    <source>
        <dbReference type="ARBA" id="ARBA00023163"/>
    </source>
</evidence>
<keyword evidence="6" id="KW-0804">Transcription</keyword>
<dbReference type="PROSITE" id="PS00463">
    <property type="entry name" value="ZN2_CY6_FUNGAL_1"/>
    <property type="match status" value="1"/>
</dbReference>